<dbReference type="OrthoDB" id="6380180at2759"/>
<proteinExistence type="inferred from homology"/>
<evidence type="ECO:0000313" key="5">
    <source>
        <dbReference type="EMBL" id="CAB3359252.1"/>
    </source>
</evidence>
<evidence type="ECO:0000256" key="4">
    <source>
        <dbReference type="SAM" id="MobiDB-lite"/>
    </source>
</evidence>
<evidence type="ECO:0000256" key="1">
    <source>
        <dbReference type="ARBA" id="ARBA00002844"/>
    </source>
</evidence>
<keyword evidence="3" id="KW-0649">Protein kinase inhibitor</keyword>
<feature type="compositionally biased region" description="Low complexity" evidence="4">
    <location>
        <begin position="53"/>
        <end position="79"/>
    </location>
</feature>
<evidence type="ECO:0008006" key="7">
    <source>
        <dbReference type="Google" id="ProtNLM"/>
    </source>
</evidence>
<gene>
    <name evidence="5" type="ORF">CLODIP_2_CD05221</name>
</gene>
<reference evidence="5 6" key="1">
    <citation type="submission" date="2020-04" db="EMBL/GenBank/DDBJ databases">
        <authorList>
            <person name="Alioto T."/>
            <person name="Alioto T."/>
            <person name="Gomez Garrido J."/>
        </authorList>
    </citation>
    <scope>NUCLEOTIDE SEQUENCE [LARGE SCALE GENOMIC DNA]</scope>
</reference>
<accession>A0A8S1BRW6</accession>
<evidence type="ECO:0000256" key="3">
    <source>
        <dbReference type="ARBA" id="ARBA00023013"/>
    </source>
</evidence>
<dbReference type="GO" id="GO:0004862">
    <property type="term" value="F:cAMP-dependent protein kinase inhibitor activity"/>
    <property type="evidence" value="ECO:0007669"/>
    <property type="project" value="InterPro"/>
</dbReference>
<dbReference type="Pfam" id="PF02827">
    <property type="entry name" value="PKI"/>
    <property type="match status" value="1"/>
</dbReference>
<sequence>MTADNAIHDFLTTGRTGRRNAMPDILNENAKASTADLPEKLQALTCSTDKEGQPSTSSEGQTSQSQSNTSNSTDSSEKS</sequence>
<comment type="function">
    <text evidence="1">Extremely potent competitive inhibitor of cAMP-dependent protein kinase activity, this protein interacts with the catalytic subunit of the enzyme after the cAMP-induced dissociation of its regulatory chains.</text>
</comment>
<organism evidence="5 6">
    <name type="scientific">Cloeon dipterum</name>
    <dbReference type="NCBI Taxonomy" id="197152"/>
    <lineage>
        <taxon>Eukaryota</taxon>
        <taxon>Metazoa</taxon>
        <taxon>Ecdysozoa</taxon>
        <taxon>Arthropoda</taxon>
        <taxon>Hexapoda</taxon>
        <taxon>Insecta</taxon>
        <taxon>Pterygota</taxon>
        <taxon>Palaeoptera</taxon>
        <taxon>Ephemeroptera</taxon>
        <taxon>Pisciforma</taxon>
        <taxon>Baetidae</taxon>
        <taxon>Cloeon</taxon>
    </lineage>
</organism>
<dbReference type="AlphaFoldDB" id="A0A8S1BRW6"/>
<protein>
    <recommendedName>
        <fullName evidence="7">cAMP-dependent protein kinase inhibitor</fullName>
    </recommendedName>
</protein>
<evidence type="ECO:0000256" key="2">
    <source>
        <dbReference type="ARBA" id="ARBA00006393"/>
    </source>
</evidence>
<comment type="similarity">
    <text evidence="2">Belongs to the PKI family.</text>
</comment>
<dbReference type="EMBL" id="CADEPI010000001">
    <property type="protein sequence ID" value="CAB3359252.1"/>
    <property type="molecule type" value="Genomic_DNA"/>
</dbReference>
<dbReference type="PANTHER" id="PTHR15416">
    <property type="entry name" value="CAMP-DEPENDENT PROTEIN KINASE INHIBITOR/PKI"/>
    <property type="match status" value="1"/>
</dbReference>
<feature type="region of interest" description="Disordered" evidence="4">
    <location>
        <begin position="1"/>
        <end position="79"/>
    </location>
</feature>
<comment type="caution">
    <text evidence="5">The sequence shown here is derived from an EMBL/GenBank/DDBJ whole genome shotgun (WGS) entry which is preliminary data.</text>
</comment>
<dbReference type="Proteomes" id="UP000494165">
    <property type="component" value="Unassembled WGS sequence"/>
</dbReference>
<evidence type="ECO:0000313" key="6">
    <source>
        <dbReference type="Proteomes" id="UP000494165"/>
    </source>
</evidence>
<keyword evidence="6" id="KW-1185">Reference proteome</keyword>
<dbReference type="InterPro" id="IPR004171">
    <property type="entry name" value="cAMP_dep_PKI"/>
</dbReference>
<name>A0A8S1BRW6_9INSE</name>